<dbReference type="InterPro" id="IPR027417">
    <property type="entry name" value="P-loop_NTPase"/>
</dbReference>
<dbReference type="AlphaFoldDB" id="A0A809SEQ9"/>
<feature type="region of interest" description="G1" evidence="7">
    <location>
        <begin position="12"/>
        <end position="19"/>
    </location>
</feature>
<evidence type="ECO:0000259" key="9">
    <source>
        <dbReference type="PROSITE" id="PS50823"/>
    </source>
</evidence>
<proteinExistence type="inferred from homology"/>
<dbReference type="Gene3D" id="3.40.50.300">
    <property type="entry name" value="P-loop containing nucleotide triphosphate hydrolases"/>
    <property type="match status" value="1"/>
</dbReference>
<evidence type="ECO:0000256" key="1">
    <source>
        <dbReference type="ARBA" id="ARBA00007921"/>
    </source>
</evidence>
<dbReference type="PROSITE" id="PS50823">
    <property type="entry name" value="KH_TYPE_2"/>
    <property type="match status" value="1"/>
</dbReference>
<keyword evidence="6" id="KW-0690">Ribosome biogenesis</keyword>
<dbReference type="NCBIfam" id="TIGR00231">
    <property type="entry name" value="small_GTP"/>
    <property type="match status" value="1"/>
</dbReference>
<dbReference type="EMBL" id="AP021858">
    <property type="protein sequence ID" value="BBO24134.1"/>
    <property type="molecule type" value="Genomic_DNA"/>
</dbReference>
<feature type="domain" description="KH type-2" evidence="9">
    <location>
        <begin position="205"/>
        <end position="281"/>
    </location>
</feature>
<comment type="subcellular location">
    <subcellularLocation>
        <location evidence="6">Cytoplasm</location>
    </subcellularLocation>
    <subcellularLocation>
        <location evidence="6">Cell membrane</location>
        <topology evidence="6">Peripheral membrane protein</topology>
    </subcellularLocation>
</comment>
<dbReference type="InterPro" id="IPR005662">
    <property type="entry name" value="GTPase_Era-like"/>
</dbReference>
<feature type="region of interest" description="G4" evidence="7">
    <location>
        <begin position="124"/>
        <end position="127"/>
    </location>
</feature>
<comment type="similarity">
    <text evidence="1 6 7 8">Belongs to the TRAFAC class TrmE-Era-EngA-EngB-Septin-like GTPase superfamily. Era GTPase family.</text>
</comment>
<dbReference type="PANTHER" id="PTHR42698:SF1">
    <property type="entry name" value="GTPASE ERA, MITOCHONDRIAL"/>
    <property type="match status" value="1"/>
</dbReference>
<dbReference type="SUPFAM" id="SSF54814">
    <property type="entry name" value="Prokaryotic type KH domain (KH-domain type II)"/>
    <property type="match status" value="1"/>
</dbReference>
<dbReference type="InterPro" id="IPR004044">
    <property type="entry name" value="KH_dom_type_2"/>
</dbReference>
<feature type="region of interest" description="G2" evidence="7">
    <location>
        <begin position="38"/>
        <end position="42"/>
    </location>
</feature>
<dbReference type="HAMAP" id="MF_00367">
    <property type="entry name" value="GTPase_Era"/>
    <property type="match status" value="1"/>
</dbReference>
<evidence type="ECO:0000313" key="12">
    <source>
        <dbReference type="Proteomes" id="UP000662873"/>
    </source>
</evidence>
<dbReference type="GO" id="GO:0043024">
    <property type="term" value="F:ribosomal small subunit binding"/>
    <property type="evidence" value="ECO:0007669"/>
    <property type="project" value="TreeGrafter"/>
</dbReference>
<dbReference type="CDD" id="cd22534">
    <property type="entry name" value="KH-II_Era"/>
    <property type="match status" value="1"/>
</dbReference>
<keyword evidence="5 6" id="KW-0342">GTP-binding</keyword>
<evidence type="ECO:0000259" key="10">
    <source>
        <dbReference type="PROSITE" id="PS51713"/>
    </source>
</evidence>
<feature type="binding site" evidence="6">
    <location>
        <begin position="12"/>
        <end position="19"/>
    </location>
    <ligand>
        <name>GTP</name>
        <dbReference type="ChEBI" id="CHEBI:37565"/>
    </ligand>
</feature>
<keyword evidence="6" id="KW-0472">Membrane</keyword>
<evidence type="ECO:0000313" key="11">
    <source>
        <dbReference type="EMBL" id="BBO24134.1"/>
    </source>
</evidence>
<dbReference type="Proteomes" id="UP000662873">
    <property type="component" value="Chromosome"/>
</dbReference>
<keyword evidence="3 6" id="KW-0547">Nucleotide-binding</keyword>
<feature type="binding site" evidence="6">
    <location>
        <begin position="124"/>
        <end position="127"/>
    </location>
    <ligand>
        <name>GTP</name>
        <dbReference type="ChEBI" id="CHEBI:37565"/>
    </ligand>
</feature>
<name>A0A809SEQ9_9BACT</name>
<comment type="subunit">
    <text evidence="6">Monomer.</text>
</comment>
<evidence type="ECO:0000256" key="6">
    <source>
        <dbReference type="HAMAP-Rule" id="MF_00367"/>
    </source>
</evidence>
<dbReference type="InterPro" id="IPR006073">
    <property type="entry name" value="GTP-bd"/>
</dbReference>
<dbReference type="GO" id="GO:0000028">
    <property type="term" value="P:ribosomal small subunit assembly"/>
    <property type="evidence" value="ECO:0007669"/>
    <property type="project" value="TreeGrafter"/>
</dbReference>
<comment type="function">
    <text evidence="6">An essential GTPase that binds both GDP and GTP, with rapid nucleotide exchange. Plays a role in 16S rRNA processing and 30S ribosomal subunit biogenesis and possibly also in cell cycle regulation and energy metabolism.</text>
</comment>
<feature type="binding site" evidence="6">
    <location>
        <begin position="59"/>
        <end position="63"/>
    </location>
    <ligand>
        <name>GTP</name>
        <dbReference type="ChEBI" id="CHEBI:37565"/>
    </ligand>
</feature>
<evidence type="ECO:0000256" key="2">
    <source>
        <dbReference type="ARBA" id="ARBA00020484"/>
    </source>
</evidence>
<dbReference type="PRINTS" id="PR00326">
    <property type="entry name" value="GTP1OBG"/>
</dbReference>
<keyword evidence="4 6" id="KW-0694">RNA-binding</keyword>
<evidence type="ECO:0000256" key="3">
    <source>
        <dbReference type="ARBA" id="ARBA00022741"/>
    </source>
</evidence>
<dbReference type="GO" id="GO:0003924">
    <property type="term" value="F:GTPase activity"/>
    <property type="evidence" value="ECO:0007669"/>
    <property type="project" value="UniProtKB-UniRule"/>
</dbReference>
<feature type="domain" description="Era-type G" evidence="10">
    <location>
        <begin position="4"/>
        <end position="174"/>
    </location>
</feature>
<dbReference type="PANTHER" id="PTHR42698">
    <property type="entry name" value="GTPASE ERA"/>
    <property type="match status" value="1"/>
</dbReference>
<accession>A0A809SEQ9</accession>
<dbReference type="GO" id="GO:0070181">
    <property type="term" value="F:small ribosomal subunit rRNA binding"/>
    <property type="evidence" value="ECO:0007669"/>
    <property type="project" value="UniProtKB-UniRule"/>
</dbReference>
<keyword evidence="6" id="KW-0699">rRNA-binding</keyword>
<dbReference type="InterPro" id="IPR015946">
    <property type="entry name" value="KH_dom-like_a/b"/>
</dbReference>
<dbReference type="InterPro" id="IPR005225">
    <property type="entry name" value="Small_GTP-bd"/>
</dbReference>
<dbReference type="GO" id="GO:0005829">
    <property type="term" value="C:cytosol"/>
    <property type="evidence" value="ECO:0007669"/>
    <property type="project" value="TreeGrafter"/>
</dbReference>
<keyword evidence="6" id="KW-1003">Cell membrane</keyword>
<dbReference type="InterPro" id="IPR009019">
    <property type="entry name" value="KH_sf_prok-type"/>
</dbReference>
<dbReference type="Pfam" id="PF07650">
    <property type="entry name" value="KH_2"/>
    <property type="match status" value="1"/>
</dbReference>
<dbReference type="Gene3D" id="3.30.300.20">
    <property type="match status" value="1"/>
</dbReference>
<dbReference type="PROSITE" id="PS51713">
    <property type="entry name" value="G_ERA"/>
    <property type="match status" value="1"/>
</dbReference>
<keyword evidence="6" id="KW-0963">Cytoplasm</keyword>
<feature type="region of interest" description="G3" evidence="7">
    <location>
        <begin position="59"/>
        <end position="62"/>
    </location>
</feature>
<gene>
    <name evidence="6" type="primary">era</name>
    <name evidence="11" type="ORF">NPRO_17290</name>
</gene>
<dbReference type="InterPro" id="IPR030388">
    <property type="entry name" value="G_ERA_dom"/>
</dbReference>
<protein>
    <recommendedName>
        <fullName evidence="2 6">GTPase Era</fullName>
    </recommendedName>
</protein>
<dbReference type="GO" id="GO:0005886">
    <property type="term" value="C:plasma membrane"/>
    <property type="evidence" value="ECO:0007669"/>
    <property type="project" value="UniProtKB-SubCell"/>
</dbReference>
<dbReference type="CDD" id="cd04163">
    <property type="entry name" value="Era"/>
    <property type="match status" value="1"/>
</dbReference>
<dbReference type="SUPFAM" id="SSF52540">
    <property type="entry name" value="P-loop containing nucleoside triphosphate hydrolases"/>
    <property type="match status" value="1"/>
</dbReference>
<evidence type="ECO:0000256" key="7">
    <source>
        <dbReference type="PROSITE-ProRule" id="PRU01050"/>
    </source>
</evidence>
<dbReference type="NCBIfam" id="NF000908">
    <property type="entry name" value="PRK00089.1"/>
    <property type="match status" value="1"/>
</dbReference>
<feature type="region of interest" description="G5" evidence="7">
    <location>
        <begin position="153"/>
        <end position="155"/>
    </location>
</feature>
<organism evidence="11 12">
    <name type="scientific">Candidatus Nitrosymbiomonas proteolyticus</name>
    <dbReference type="NCBI Taxonomy" id="2608984"/>
    <lineage>
        <taxon>Bacteria</taxon>
        <taxon>Bacillati</taxon>
        <taxon>Armatimonadota</taxon>
        <taxon>Armatimonadota incertae sedis</taxon>
        <taxon>Candidatus Nitrosymbiomonas</taxon>
    </lineage>
</organism>
<evidence type="ECO:0000256" key="5">
    <source>
        <dbReference type="ARBA" id="ARBA00023134"/>
    </source>
</evidence>
<evidence type="ECO:0000256" key="8">
    <source>
        <dbReference type="RuleBase" id="RU003761"/>
    </source>
</evidence>
<reference evidence="11" key="1">
    <citation type="journal article" name="DNA Res.">
        <title>The physiological potential of anammox bacteria as revealed by their core genome structure.</title>
        <authorList>
            <person name="Okubo T."/>
            <person name="Toyoda A."/>
            <person name="Fukuhara K."/>
            <person name="Uchiyama I."/>
            <person name="Harigaya Y."/>
            <person name="Kuroiwa M."/>
            <person name="Suzuki T."/>
            <person name="Murakami Y."/>
            <person name="Suwa Y."/>
            <person name="Takami H."/>
        </authorList>
    </citation>
    <scope>NUCLEOTIDE SEQUENCE</scope>
    <source>
        <strain evidence="11">317325-2</strain>
    </source>
</reference>
<evidence type="ECO:0000256" key="4">
    <source>
        <dbReference type="ARBA" id="ARBA00022884"/>
    </source>
</evidence>
<dbReference type="GO" id="GO:0005525">
    <property type="term" value="F:GTP binding"/>
    <property type="evidence" value="ECO:0007669"/>
    <property type="project" value="UniProtKB-UniRule"/>
</dbReference>
<dbReference type="KEGG" id="npy:NPRO_17290"/>
<sequence>MAFRSGIVALMGKPNVGKSTLTNALVGQKVSIVGSRPQTTRRRALGIVHGPNFQFGLVDTPGIHEPHTQLGKAMVDQAKSAVQDVDVIVVVVDSSSRPDALDQSLAELLGSQSLKATPVILCLNKMDRLRAEHVQAHVELYCQLFRTEKYMLTRATTGDNLSKLCGLIVGELPEQPPLFGDEDFTDQSARFLVSELIREKVLLKSRQEIPYATAVLIEQWEEEPNLLRIGASLLVERASQKGILIGKHGAFIKAVGQEARAEIEALLGRHVYLDLHVGVRENWRMSPRVLRELEYME</sequence>
<dbReference type="NCBIfam" id="TIGR00436">
    <property type="entry name" value="era"/>
    <property type="match status" value="1"/>
</dbReference>
<dbReference type="Pfam" id="PF01926">
    <property type="entry name" value="MMR_HSR1"/>
    <property type="match status" value="1"/>
</dbReference>